<evidence type="ECO:0000313" key="1">
    <source>
        <dbReference type="EMBL" id="AEN90828.1"/>
    </source>
</evidence>
<dbReference type="AlphaFoldDB" id="A0A8D4BPY5"/>
<dbReference type="KEGG" id="bmh:BMWSH_3947"/>
<organism evidence="1 2">
    <name type="scientific">Priestia megaterium (strain WSH-002)</name>
    <name type="common">Bacillus megaterium</name>
    <dbReference type="NCBI Taxonomy" id="1006007"/>
    <lineage>
        <taxon>Bacteria</taxon>
        <taxon>Bacillati</taxon>
        <taxon>Bacillota</taxon>
        <taxon>Bacilli</taxon>
        <taxon>Bacillales</taxon>
        <taxon>Bacillaceae</taxon>
        <taxon>Priestia</taxon>
    </lineage>
</organism>
<dbReference type="Proteomes" id="UP000001283">
    <property type="component" value="Chromosome"/>
</dbReference>
<accession>A0A8D4BPY5</accession>
<evidence type="ECO:0000313" key="2">
    <source>
        <dbReference type="Proteomes" id="UP000001283"/>
    </source>
</evidence>
<protein>
    <submittedName>
        <fullName evidence="1">Uncharacterized protein</fullName>
    </submittedName>
</protein>
<proteinExistence type="predicted"/>
<gene>
    <name evidence="1" type="ORF">BMWSH_3947</name>
</gene>
<name>A0A8D4BPY5_PRIMW</name>
<sequence length="40" mass="4986">MFQILKKYMFVRLFNPNEVVEKEYFLRNNKKEAIAYARSR</sequence>
<reference evidence="1 2" key="1">
    <citation type="journal article" date="2011" name="J. Bacteriol.">
        <title>Complete genome sequence of the industrial strain Bacillus megaterium WSH-002.</title>
        <authorList>
            <person name="Liu L."/>
            <person name="Li Y."/>
            <person name="Zhang J."/>
            <person name="Zou W."/>
            <person name="Zhou Z."/>
            <person name="Liu J."/>
            <person name="Li X."/>
            <person name="Wang L."/>
            <person name="Chen J."/>
        </authorList>
    </citation>
    <scope>NUCLEOTIDE SEQUENCE [LARGE SCALE GENOMIC DNA]</scope>
    <source>
        <strain evidence="1 2">WSH-002</strain>
    </source>
</reference>
<dbReference type="EMBL" id="CP003017">
    <property type="protein sequence ID" value="AEN90828.1"/>
    <property type="molecule type" value="Genomic_DNA"/>
</dbReference>